<evidence type="ECO:0000313" key="13">
    <source>
        <dbReference type="EMBL" id="KRN51565.1"/>
    </source>
</evidence>
<comment type="function">
    <text evidence="6">Has phosphodiesterase (PDE) activity against cyclic-di-AMP (c-di-AMP).</text>
</comment>
<protein>
    <recommendedName>
        <fullName evidence="6">Cyclic-di-AMP phosphodiesterase</fullName>
        <ecNumber evidence="6">3.1.4.-</ecNumber>
    </recommendedName>
</protein>
<dbReference type="Pfam" id="PF24898">
    <property type="entry name" value="GGDEF_GdpP"/>
    <property type="match status" value="1"/>
</dbReference>
<feature type="binding site" evidence="7">
    <location>
        <position position="354"/>
    </location>
    <ligand>
        <name>Mn(2+)</name>
        <dbReference type="ChEBI" id="CHEBI:29035"/>
        <label>2</label>
    </ligand>
</feature>
<feature type="domain" description="Cyclic-di-AMP phosphodiesterase GdpP-like PAS" evidence="12">
    <location>
        <begin position="90"/>
        <end position="163"/>
    </location>
</feature>
<comment type="subcellular location">
    <subcellularLocation>
        <location evidence="1">Cell membrane</location>
        <topology evidence="1">Multi-pass membrane protein</topology>
    </subcellularLocation>
</comment>
<evidence type="ECO:0000313" key="14">
    <source>
        <dbReference type="Proteomes" id="UP000051841"/>
    </source>
</evidence>
<dbReference type="FunFam" id="3.90.1640.10:FF:000002">
    <property type="entry name" value="Cyclic-di-AMP phosphodiesterase"/>
    <property type="match status" value="1"/>
</dbReference>
<dbReference type="GO" id="GO:0046872">
    <property type="term" value="F:metal ion binding"/>
    <property type="evidence" value="ECO:0007669"/>
    <property type="project" value="UniProtKB-KW"/>
</dbReference>
<evidence type="ECO:0000259" key="10">
    <source>
        <dbReference type="Pfam" id="PF01368"/>
    </source>
</evidence>
<keyword evidence="14" id="KW-1185">Reference proteome</keyword>
<dbReference type="PANTHER" id="PTHR47618:SF2">
    <property type="entry name" value="CYCLIC-DI-AMP PHOSPHODIESTERASE GDPP"/>
    <property type="match status" value="1"/>
</dbReference>
<dbReference type="GO" id="GO:0106409">
    <property type="term" value="F:cyclic-di-AMP phosphodiesterase activity"/>
    <property type="evidence" value="ECO:0007669"/>
    <property type="project" value="RHEA"/>
</dbReference>
<feature type="domain" description="DHHA1" evidence="11">
    <location>
        <begin position="560"/>
        <end position="652"/>
    </location>
</feature>
<feature type="binding site" evidence="7">
    <location>
        <position position="423"/>
    </location>
    <ligand>
        <name>Mn(2+)</name>
        <dbReference type="ChEBI" id="CHEBI:29035"/>
        <label>2</label>
    </ligand>
</feature>
<dbReference type="SUPFAM" id="SSF64182">
    <property type="entry name" value="DHH phosphoesterases"/>
    <property type="match status" value="1"/>
</dbReference>
<dbReference type="Pfam" id="PF01368">
    <property type="entry name" value="DHH"/>
    <property type="match status" value="1"/>
</dbReference>
<keyword evidence="8" id="KW-0175">Coiled coil</keyword>
<comment type="catalytic activity">
    <reaction evidence="6">
        <text>3',3'-c-di-AMP + H2O = 5'-O-phosphonoadenylyl-(3'-&gt;5')-adenosine + H(+)</text>
        <dbReference type="Rhea" id="RHEA:54420"/>
        <dbReference type="ChEBI" id="CHEBI:15377"/>
        <dbReference type="ChEBI" id="CHEBI:15378"/>
        <dbReference type="ChEBI" id="CHEBI:71500"/>
        <dbReference type="ChEBI" id="CHEBI:138171"/>
    </reaction>
</comment>
<keyword evidence="5 6" id="KW-0472">Membrane</keyword>
<proteinExistence type="inferred from homology"/>
<dbReference type="GO" id="GO:0016787">
    <property type="term" value="F:hydrolase activity"/>
    <property type="evidence" value="ECO:0007669"/>
    <property type="project" value="UniProtKB-UniRule"/>
</dbReference>
<keyword evidence="7" id="KW-0479">Metal-binding</keyword>
<comment type="caution">
    <text evidence="13">The sequence shown here is derived from an EMBL/GenBank/DDBJ whole genome shotgun (WGS) entry which is preliminary data.</text>
</comment>
<keyword evidence="3 9" id="KW-0812">Transmembrane</keyword>
<dbReference type="Gene3D" id="3.30.450.20">
    <property type="entry name" value="PAS domain"/>
    <property type="match status" value="1"/>
</dbReference>
<dbReference type="PIRSF" id="PIRSF026583">
    <property type="entry name" value="YybT"/>
    <property type="match status" value="1"/>
</dbReference>
<dbReference type="PATRIC" id="fig|1410657.5.peg.188"/>
<dbReference type="Gene3D" id="3.90.1640.10">
    <property type="entry name" value="inorganic pyrophosphatase (n-terminal core)"/>
    <property type="match status" value="1"/>
</dbReference>
<feature type="transmembrane region" description="Helical" evidence="9">
    <location>
        <begin position="18"/>
        <end position="37"/>
    </location>
</feature>
<feature type="coiled-coil region" evidence="8">
    <location>
        <begin position="632"/>
        <end position="659"/>
    </location>
</feature>
<dbReference type="InterPro" id="IPR014528">
    <property type="entry name" value="GdpP/PdeA"/>
</dbReference>
<feature type="binding site" evidence="7">
    <location>
        <position position="502"/>
    </location>
    <ligand>
        <name>Mn(2+)</name>
        <dbReference type="ChEBI" id="CHEBI:29035"/>
        <label>2</label>
    </ligand>
</feature>
<evidence type="ECO:0000256" key="4">
    <source>
        <dbReference type="ARBA" id="ARBA00022989"/>
    </source>
</evidence>
<dbReference type="AlphaFoldDB" id="A0A0R2HQ40"/>
<keyword evidence="4 9" id="KW-1133">Transmembrane helix</keyword>
<evidence type="ECO:0000256" key="7">
    <source>
        <dbReference type="PIRSR" id="PIRSR026583-50"/>
    </source>
</evidence>
<gene>
    <name evidence="13" type="ORF">IV49_GL000186</name>
</gene>
<evidence type="ECO:0000256" key="1">
    <source>
        <dbReference type="ARBA" id="ARBA00004651"/>
    </source>
</evidence>
<organism evidence="13 14">
    <name type="scientific">Kandleria vitulina DSM 20405</name>
    <dbReference type="NCBI Taxonomy" id="1410657"/>
    <lineage>
        <taxon>Bacteria</taxon>
        <taxon>Bacillati</taxon>
        <taxon>Bacillota</taxon>
        <taxon>Erysipelotrichia</taxon>
        <taxon>Erysipelotrichales</taxon>
        <taxon>Coprobacillaceae</taxon>
        <taxon>Kandleria</taxon>
    </lineage>
</organism>
<feature type="binding site" evidence="7">
    <location>
        <position position="447"/>
    </location>
    <ligand>
        <name>Mn(2+)</name>
        <dbReference type="ChEBI" id="CHEBI:29035"/>
        <label>2</label>
    </ligand>
</feature>
<keyword evidence="6" id="KW-0378">Hydrolase</keyword>
<comment type="similarity">
    <text evidence="6">Belongs to the GdpP/PdeA phosphodiesterase family.</text>
</comment>
<dbReference type="EMBL" id="JQBL01000001">
    <property type="protein sequence ID" value="KRN51565.1"/>
    <property type="molecule type" value="Genomic_DNA"/>
</dbReference>
<feature type="transmembrane region" description="Helical" evidence="9">
    <location>
        <begin position="43"/>
        <end position="64"/>
    </location>
</feature>
<dbReference type="InterPro" id="IPR001667">
    <property type="entry name" value="DDH_dom"/>
</dbReference>
<feature type="binding site" evidence="7">
    <location>
        <position position="423"/>
    </location>
    <ligand>
        <name>Mn(2+)</name>
        <dbReference type="ChEBI" id="CHEBI:29035"/>
        <label>1</label>
    </ligand>
</feature>
<sequence length="659" mass="74527">MNEEVNAMTKKMLSLRNIFTLALLLEIVIVTSFYLVLNVDVLFILAIYVLLKNVIIFGCIIYMASLLENDSLSVSEALNQDMGNALIFGGIGLIQYDDNRNITWVSDLLLALNIKIVGVKLLEWQPTLASLFEDEDVRLIDVKGRKFEAYNSDESHLIYLKDVTEYTVLEQDFDDGQMCIGYITIDNYDETISNVDETKSVEIQSVVRQVIVKWASDNGMIIRRYKSGSYFILFNERIYKKLIEDKFNILDRFKKSILELGEVMTLSIGIGRGTRVLGELEQLASSALNLTYSRGGDQVAIKSSNDRVRYFGGTTDTFEKSSKVRARVIAQTLSGIIKRSENVYVMGHKYSDLDSLGSSLGIAKLVKSFDKEVHIVIDNDSLEEKTADVVSIIKKDERYNDLLVSPIEAVERVKRDSLLIVVDHHKPSLSISQTLLEKTKEKVVIDHHRRGEEFIDSPTLTYLEPSASSATELIVELYSYVSKKVELTELDATIMYSGMLVDTNQFRQRVGVRTFQSAAKLKEMQADVVRAYEFLEDSFDRTVEVMNISKSAYQFKDHILIAYAKDDDEHDSVVLAKTSNQMLNISHVKAAFTIGRTAKDVISISARSSREINVQMIMELMGGGGHFTMAACQLKEITVEEARKRLEDAINEYLEDRGE</sequence>
<dbReference type="Pfam" id="PF21370">
    <property type="entry name" value="PAS_GdpP"/>
    <property type="match status" value="1"/>
</dbReference>
<dbReference type="InterPro" id="IPR038763">
    <property type="entry name" value="DHH_sf"/>
</dbReference>
<evidence type="ECO:0000259" key="12">
    <source>
        <dbReference type="Pfam" id="PF21370"/>
    </source>
</evidence>
<dbReference type="Pfam" id="PF02272">
    <property type="entry name" value="DHHA1"/>
    <property type="match status" value="1"/>
</dbReference>
<comment type="cofactor">
    <cofactor evidence="7">
        <name>Mn(2+)</name>
        <dbReference type="ChEBI" id="CHEBI:29035"/>
    </cofactor>
    <text evidence="7">For phosphodiesterase activity, probably binds 2 Mn(2+) per subunit.</text>
</comment>
<dbReference type="InterPro" id="IPR049553">
    <property type="entry name" value="GdpP-like_PAS"/>
</dbReference>
<feature type="binding site" evidence="7">
    <location>
        <position position="352"/>
    </location>
    <ligand>
        <name>Mn(2+)</name>
        <dbReference type="ChEBI" id="CHEBI:29035"/>
        <label>1</label>
    </ligand>
</feature>
<evidence type="ECO:0000256" key="9">
    <source>
        <dbReference type="SAM" id="Phobius"/>
    </source>
</evidence>
<dbReference type="Proteomes" id="UP000051841">
    <property type="component" value="Unassembled WGS sequence"/>
</dbReference>
<keyword evidence="2 6" id="KW-1003">Cell membrane</keyword>
<feature type="binding site" evidence="7">
    <location>
        <position position="348"/>
    </location>
    <ligand>
        <name>Mn(2+)</name>
        <dbReference type="ChEBI" id="CHEBI:29035"/>
        <label>1</label>
    </ligand>
</feature>
<name>A0A0R2HQ40_9FIRM</name>
<feature type="domain" description="DDH" evidence="10">
    <location>
        <begin position="342"/>
        <end position="499"/>
    </location>
</feature>
<dbReference type="GO" id="GO:0003676">
    <property type="term" value="F:nucleic acid binding"/>
    <property type="evidence" value="ECO:0007669"/>
    <property type="project" value="UniProtKB-UniRule"/>
</dbReference>
<evidence type="ECO:0000256" key="6">
    <source>
        <dbReference type="PIRNR" id="PIRNR026583"/>
    </source>
</evidence>
<dbReference type="GO" id="GO:0005886">
    <property type="term" value="C:plasma membrane"/>
    <property type="evidence" value="ECO:0007669"/>
    <property type="project" value="UniProtKB-SubCell"/>
</dbReference>
<dbReference type="Gene3D" id="3.10.310.30">
    <property type="match status" value="1"/>
</dbReference>
<evidence type="ECO:0000259" key="11">
    <source>
        <dbReference type="Pfam" id="PF02272"/>
    </source>
</evidence>
<keyword evidence="7" id="KW-0464">Manganese</keyword>
<evidence type="ECO:0000256" key="3">
    <source>
        <dbReference type="ARBA" id="ARBA00022692"/>
    </source>
</evidence>
<dbReference type="InterPro" id="IPR003156">
    <property type="entry name" value="DHHA1_dom"/>
</dbReference>
<accession>A0A0R2HQ40</accession>
<reference evidence="13 14" key="1">
    <citation type="journal article" date="2015" name="Genome Announc.">
        <title>Expanding the biotechnology potential of lactobacilli through comparative genomics of 213 strains and associated genera.</title>
        <authorList>
            <person name="Sun Z."/>
            <person name="Harris H.M."/>
            <person name="McCann A."/>
            <person name="Guo C."/>
            <person name="Argimon S."/>
            <person name="Zhang W."/>
            <person name="Yang X."/>
            <person name="Jeffery I.B."/>
            <person name="Cooney J.C."/>
            <person name="Kagawa T.F."/>
            <person name="Liu W."/>
            <person name="Song Y."/>
            <person name="Salvetti E."/>
            <person name="Wrobel A."/>
            <person name="Rasinkangas P."/>
            <person name="Parkhill J."/>
            <person name="Rea M.C."/>
            <person name="O'Sullivan O."/>
            <person name="Ritari J."/>
            <person name="Douillard F.P."/>
            <person name="Paul Ross R."/>
            <person name="Yang R."/>
            <person name="Briner A.E."/>
            <person name="Felis G.E."/>
            <person name="de Vos W.M."/>
            <person name="Barrangou R."/>
            <person name="Klaenhammer T.R."/>
            <person name="Caufield P.W."/>
            <person name="Cui Y."/>
            <person name="Zhang H."/>
            <person name="O'Toole P.W."/>
        </authorList>
    </citation>
    <scope>NUCLEOTIDE SEQUENCE [LARGE SCALE GENOMIC DNA]</scope>
    <source>
        <strain evidence="13 14">DSM 20405</strain>
    </source>
</reference>
<evidence type="ECO:0000256" key="2">
    <source>
        <dbReference type="ARBA" id="ARBA00022475"/>
    </source>
</evidence>
<dbReference type="PANTHER" id="PTHR47618">
    <property type="entry name" value="BIFUNCTIONAL OLIGORIBONUCLEASE AND PAP PHOSPHATASE NRNA"/>
    <property type="match status" value="1"/>
</dbReference>
<evidence type="ECO:0000256" key="8">
    <source>
        <dbReference type="SAM" id="Coils"/>
    </source>
</evidence>
<evidence type="ECO:0000256" key="5">
    <source>
        <dbReference type="ARBA" id="ARBA00023136"/>
    </source>
</evidence>
<dbReference type="EC" id="3.1.4.-" evidence="6"/>
<dbReference type="InterPro" id="IPR051319">
    <property type="entry name" value="Oligoribo/pAp-PDE_c-di-AMP_PDE"/>
</dbReference>